<proteinExistence type="predicted"/>
<name>A0ACA9MZ42_9GLOM</name>
<gene>
    <name evidence="1" type="ORF">DHETER_LOCUS7922</name>
</gene>
<comment type="caution">
    <text evidence="1">The sequence shown here is derived from an EMBL/GenBank/DDBJ whole genome shotgun (WGS) entry which is preliminary data.</text>
</comment>
<evidence type="ECO:0000313" key="1">
    <source>
        <dbReference type="EMBL" id="CAG8618585.1"/>
    </source>
</evidence>
<dbReference type="EMBL" id="CAJVPU010011881">
    <property type="protein sequence ID" value="CAG8618585.1"/>
    <property type="molecule type" value="Genomic_DNA"/>
</dbReference>
<protein>
    <submittedName>
        <fullName evidence="1">3866_t:CDS:1</fullName>
    </submittedName>
</protein>
<feature type="non-terminal residue" evidence="1">
    <location>
        <position position="1"/>
    </location>
</feature>
<sequence>PTGQSRIDQIWITNDIATQTTKTQIINTQPEFHSDHKIITLSLSNFLITKIPQTTPTTRFNYNKTTSKTWETINETIKHKLEPLHLDELDLQSSWKTFNLTLKETMNKHIPKTKIHKNTPQIFSKNGTILHKKLQKIKYFTYNLTTLSPLPTDPNLLKELQKLKLPYSNKQELTSSLKQLFKITYKTLKAENNLQKKETINNIINQRILNLQEKPKIMIQQTLNHKKPKASLIKIIDPIKEEIITDPHLIHQTITNHYKNVFRKRSIDNELLQKWNKYYTPLNNINPTIYDTLMCPITEYEISETINLLPNNKAPGLPNQSAFEPIQILNSIYNTKKLTQQELWILSLDISAAFDSVNLNMLKKSMHRLHIPETFITLSGNILTNRTCQIITDHGLTKQITIPDGIDQGETLSPLWWIIFYDPLITALTQQPSQLKHNTIAYMDDLNLLATSKTELQNNLNIATEFFLLNDIKANPTKTKLIVMNSKTTNKQIHQGTTAINPTHKKEPIRILGIWLSEHSILTPNRNKITEDSETIAQELKSKFTTGHMAAYIYNKVLLPRIEFKLQTTFLTPNMLKNTQRKIDTTIKYKFNIEKTLPQTWFYNPHIFNIKPINDLQNEAQPQYTTTSHITKTGTHLPNNLPTKTYTTSNNSSTSTIAKLQTGNIFQLGWDTISKEKYLSGLSTRSPTNTQTQYQHHHSYLELYTILQIIYHTLQSPTPPSSTPYNHNYTTNQQNEGHYNLFQSPQNKQQNLSTTTTKPQEKMQTPILLNYHKHPQYNANPTNLFNILQTNHINPKNPINKLYSTTNKYHRYLPPSIYTNKPTKNPPTSNPKLS</sequence>
<accession>A0ACA9MZ42</accession>
<dbReference type="Proteomes" id="UP000789702">
    <property type="component" value="Unassembled WGS sequence"/>
</dbReference>
<keyword evidence="2" id="KW-1185">Reference proteome</keyword>
<organism evidence="1 2">
    <name type="scientific">Dentiscutata heterogama</name>
    <dbReference type="NCBI Taxonomy" id="1316150"/>
    <lineage>
        <taxon>Eukaryota</taxon>
        <taxon>Fungi</taxon>
        <taxon>Fungi incertae sedis</taxon>
        <taxon>Mucoromycota</taxon>
        <taxon>Glomeromycotina</taxon>
        <taxon>Glomeromycetes</taxon>
        <taxon>Diversisporales</taxon>
        <taxon>Gigasporaceae</taxon>
        <taxon>Dentiscutata</taxon>
    </lineage>
</organism>
<evidence type="ECO:0000313" key="2">
    <source>
        <dbReference type="Proteomes" id="UP000789702"/>
    </source>
</evidence>
<reference evidence="1" key="1">
    <citation type="submission" date="2021-06" db="EMBL/GenBank/DDBJ databases">
        <authorList>
            <person name="Kallberg Y."/>
            <person name="Tangrot J."/>
            <person name="Rosling A."/>
        </authorList>
    </citation>
    <scope>NUCLEOTIDE SEQUENCE</scope>
    <source>
        <strain evidence="1">IL203A</strain>
    </source>
</reference>